<keyword evidence="2" id="KW-1185">Reference proteome</keyword>
<accession>A0A6N7V5S9</accession>
<protein>
    <submittedName>
        <fullName evidence="1">Uncharacterized protein</fullName>
    </submittedName>
</protein>
<dbReference type="Proteomes" id="UP000434241">
    <property type="component" value="Unassembled WGS sequence"/>
</dbReference>
<evidence type="ECO:0000313" key="2">
    <source>
        <dbReference type="Proteomes" id="UP000434241"/>
    </source>
</evidence>
<evidence type="ECO:0000313" key="1">
    <source>
        <dbReference type="EMBL" id="MSS57176.1"/>
    </source>
</evidence>
<organism evidence="1 2">
    <name type="scientific">Holdemanella porci</name>
    <dbReference type="NCBI Taxonomy" id="2652276"/>
    <lineage>
        <taxon>Bacteria</taxon>
        <taxon>Bacillati</taxon>
        <taxon>Bacillota</taxon>
        <taxon>Erysipelotrichia</taxon>
        <taxon>Erysipelotrichales</taxon>
        <taxon>Erysipelotrichaceae</taxon>
        <taxon>Holdemanella</taxon>
    </lineage>
</organism>
<dbReference type="AlphaFoldDB" id="A0A6N7V5S9"/>
<proteinExistence type="predicted"/>
<comment type="caution">
    <text evidence="1">The sequence shown here is derived from an EMBL/GenBank/DDBJ whole genome shotgun (WGS) entry which is preliminary data.</text>
</comment>
<dbReference type="InterPro" id="IPR036388">
    <property type="entry name" value="WH-like_DNA-bd_sf"/>
</dbReference>
<gene>
    <name evidence="1" type="ORF">FYJ55_09975</name>
</gene>
<sequence>MLVVNTYNELLVDGLDLPFGLAVVKTYVNSTIGTFTKRDAMENCPSLGSSSVESALKKLVEDGTIIRKGIGRASHYIRKDAIE</sequence>
<reference evidence="1 2" key="1">
    <citation type="submission" date="2019-08" db="EMBL/GenBank/DDBJ databases">
        <title>In-depth cultivation of the pig gut microbiome towards novel bacterial diversity and tailored functional studies.</title>
        <authorList>
            <person name="Wylensek D."/>
            <person name="Hitch T.C.A."/>
            <person name="Clavel T."/>
        </authorList>
    </citation>
    <scope>NUCLEOTIDE SEQUENCE [LARGE SCALE GENOMIC DNA]</scope>
    <source>
        <strain evidence="1 2">LKV-472-APC-3</strain>
    </source>
</reference>
<name>A0A6N7V5S9_9FIRM</name>
<dbReference type="Gene3D" id="1.10.10.10">
    <property type="entry name" value="Winged helix-like DNA-binding domain superfamily/Winged helix DNA-binding domain"/>
    <property type="match status" value="1"/>
</dbReference>
<dbReference type="EMBL" id="VUMR01000080">
    <property type="protein sequence ID" value="MSS57176.1"/>
    <property type="molecule type" value="Genomic_DNA"/>
</dbReference>